<organism evidence="3 4">
    <name type="scientific">Tritrichomonas musculus</name>
    <dbReference type="NCBI Taxonomy" id="1915356"/>
    <lineage>
        <taxon>Eukaryota</taxon>
        <taxon>Metamonada</taxon>
        <taxon>Parabasalia</taxon>
        <taxon>Tritrichomonadida</taxon>
        <taxon>Tritrichomonadidae</taxon>
        <taxon>Tritrichomonas</taxon>
    </lineage>
</organism>
<evidence type="ECO:0000256" key="1">
    <source>
        <dbReference type="ARBA" id="ARBA00022737"/>
    </source>
</evidence>
<dbReference type="PANTHER" id="PTHR24198:SF165">
    <property type="entry name" value="ANKYRIN REPEAT-CONTAINING PROTEIN-RELATED"/>
    <property type="match status" value="1"/>
</dbReference>
<comment type="caution">
    <text evidence="3">The sequence shown here is derived from an EMBL/GenBank/DDBJ whole genome shotgun (WGS) entry which is preliminary data.</text>
</comment>
<dbReference type="EMBL" id="JAPFFF010000059">
    <property type="protein sequence ID" value="KAK8837461.1"/>
    <property type="molecule type" value="Genomic_DNA"/>
</dbReference>
<evidence type="ECO:0008006" key="5">
    <source>
        <dbReference type="Google" id="ProtNLM"/>
    </source>
</evidence>
<keyword evidence="1" id="KW-0677">Repeat</keyword>
<dbReference type="InterPro" id="IPR002110">
    <property type="entry name" value="Ankyrin_rpt"/>
</dbReference>
<proteinExistence type="predicted"/>
<name>A0ABR2GUB3_9EUKA</name>
<dbReference type="InterPro" id="IPR036770">
    <property type="entry name" value="Ankyrin_rpt-contain_sf"/>
</dbReference>
<keyword evidence="4" id="KW-1185">Reference proteome</keyword>
<dbReference type="Proteomes" id="UP001470230">
    <property type="component" value="Unassembled WGS sequence"/>
</dbReference>
<evidence type="ECO:0000256" key="2">
    <source>
        <dbReference type="ARBA" id="ARBA00023043"/>
    </source>
</evidence>
<dbReference type="Gene3D" id="1.25.40.20">
    <property type="entry name" value="Ankyrin repeat-containing domain"/>
    <property type="match status" value="5"/>
</dbReference>
<evidence type="ECO:0000313" key="3">
    <source>
        <dbReference type="EMBL" id="KAK8837461.1"/>
    </source>
</evidence>
<dbReference type="SUPFAM" id="SSF48403">
    <property type="entry name" value="Ankyrin repeat"/>
    <property type="match status" value="3"/>
</dbReference>
<reference evidence="3 4" key="1">
    <citation type="submission" date="2024-04" db="EMBL/GenBank/DDBJ databases">
        <title>Tritrichomonas musculus Genome.</title>
        <authorList>
            <person name="Alves-Ferreira E."/>
            <person name="Grigg M."/>
            <person name="Lorenzi H."/>
            <person name="Galac M."/>
        </authorList>
    </citation>
    <scope>NUCLEOTIDE SEQUENCE [LARGE SCALE GENOMIC DNA]</scope>
    <source>
        <strain evidence="3 4">EAF2021</strain>
    </source>
</reference>
<protein>
    <recommendedName>
        <fullName evidence="5">DUF3447 domain-containing protein</fullName>
    </recommendedName>
</protein>
<dbReference type="SMART" id="SM00248">
    <property type="entry name" value="ANK"/>
    <property type="match status" value="15"/>
</dbReference>
<dbReference type="PANTHER" id="PTHR24198">
    <property type="entry name" value="ANKYRIN REPEAT AND PROTEIN KINASE DOMAIN-CONTAINING PROTEIN"/>
    <property type="match status" value="1"/>
</dbReference>
<evidence type="ECO:0000313" key="4">
    <source>
        <dbReference type="Proteomes" id="UP001470230"/>
    </source>
</evidence>
<dbReference type="Pfam" id="PF12796">
    <property type="entry name" value="Ank_2"/>
    <property type="match status" value="3"/>
</dbReference>
<accession>A0ABR2GUB3</accession>
<keyword evidence="2" id="KW-0040">ANK repeat</keyword>
<sequence length="1654" mass="191599">MFCKKAKFAFSSWKSNNFETLPHTLFLLSGKCEFPIFEIMPKQFTISTKNSESHFNLEMLKETSSVISDLIRANPNEDHYFLNISDEENVLGKFEQLYQGKTVIFDEDEFPISHRITKILQIKNCPNYLKPESLRSNTEVDSNGFHSSQTDTRSGVEIYHKWFANYLRREELKTFTIVTNRKEYKCNMFGIYASNVISQILEKDPTTNKYLYDFDDEFDEFQLICDLFNFKKVDITNDNMDVLKEMAESLQITYIIKQIDSFINNYQNYTQKIDEQQTIIDSIDNLFDLLYNIRNYSIQKVKNSIVNSQWCQSEENVQELAAFILQVVKPNSFLHKEMVELLIQLNEEANDTNKLNILLPFIVNKLMTVYMRSAYQDKLTIDDFDGRQHDFSLINDTDYSNHKSVFFFIFLLYKRGIISKADILDKLKNYDCQNRYLNAFFIPEIIELNPKSINSIRMQNPNFERFDQNDDNFYLFVNKFLPDKIDLYKQMLDNLEPDDELTKSLRYDDVDRLQLLINQNGIDITTAVVPYNIFDDFDENINIINYAAFYGSLKCFKYLLLNDGLVDESTLYFAVYGGNVEIIKIVDQRIPEVDNQNNIDKINNNNKGFGFMNRGGNYVTKIVNGKAIYIANYSNVNLIIRSTIIMHRNDLFDWLFDKKFVSKGKLGNELNNIGFASVENGNAHSLIEVIDKGFDISSQNIVLTAAQNGFYKLTQLLLSMIDQDVKKSIINSFSTNSLLNEFYCSQSSVYFGNLSIFKLFYNDLDPRNRETAILYAISMDYEKIIDFFFDNFDKLNCKITNLFVNLALNISLTKKTEDYFSYLMEKLNEIKPSAFKLKLFINLLNNACASSNLSATKKITDLIMKENQDFNFSLAFIKASSVGSKDICQFFLEKKVYINYEQISLQVTRLGSIDVEIFKMIFKNVNSTTKLKFLKCIDQAILKKNKKLVEFLLTEKAPIKNALFEAVYAHDLEIVDLVLKYNSKPSFVNQNRHEGTALISAIRSDDLDIVKRLLSVPGIDPSLENMQGDNAFITAIMNYNLDIIDAIIDFYGDDIHNHAWIYKALQTLSRRMSNDNPRDIEWKVIQRLFKIKSIDLNFCDDYTFFYKACYCNQMEIVESFLSLDGIDVNKHEINSYQTPLMIAIDRKNKKIAELLIQYPKTDINVKNLYDESAFTIAVRNNLKEIVDLFMKNERFDPIESGFNFAFFNANTEMIEHLSSSEFLDVNYNYEIYIKNNINNNNNNNNFMNNDRILDKVVEKTALTHSVEINDIDKIDFIINHPTFDKDKSDIVTAIFVAAEKNNIDIFRKLIKLIDNDIDIENQQGESLLVVAAKNLSGAILDELFNDCHFDPAKCQIVNAFIKSYCGTFQLENQSKDQIIPPWRHQQEELLCVTSKIDVPPWQERLHNETIWLNQQQVQNQELIPDLSTRIEIMEKIYNFDLENSKLINFNKILANGKSFFTIICQDNEEIGDVSDFLLDHGVDPNLSDEDGIYPLLTAIGLNSFNFVSSLINSKKIVYSQLGNRTTYLHAAAAFADAKILKLLLDENVFDINATDINGETPLMLACRSKNIDKIVLLLEKDDIDYLHCNKAGSDALEIVRKLSPNELKNARKSKDDYKNKIVSIINDQPRFSFSARNNNNILMNNISFSFGDQD</sequence>
<gene>
    <name evidence="3" type="ORF">M9Y10_036458</name>
</gene>